<gene>
    <name evidence="1" type="ORF">NFRAN_0223</name>
</gene>
<dbReference type="EMBL" id="LR216287">
    <property type="protein sequence ID" value="VFJ12544.1"/>
    <property type="molecule type" value="Genomic_DNA"/>
</dbReference>
<dbReference type="AlphaFoldDB" id="A0A484I8C3"/>
<evidence type="ECO:0008006" key="3">
    <source>
        <dbReference type="Google" id="ProtNLM"/>
    </source>
</evidence>
<proteinExistence type="predicted"/>
<keyword evidence="2" id="KW-1185">Reference proteome</keyword>
<reference evidence="1 2" key="1">
    <citation type="submission" date="2019-02" db="EMBL/GenBank/DDBJ databases">
        <authorList>
            <person name="Lehtovirta-Morley E L."/>
        </authorList>
    </citation>
    <scope>NUCLEOTIDE SEQUENCE [LARGE SCALE GENOMIC DNA]</scope>
    <source>
        <strain evidence="1">NFRAN1</strain>
    </source>
</reference>
<dbReference type="Gene3D" id="3.10.450.40">
    <property type="match status" value="1"/>
</dbReference>
<protein>
    <recommendedName>
        <fullName evidence="3">PepSY domain-containing protein</fullName>
    </recommendedName>
</protein>
<dbReference type="OrthoDB" id="12149at2157"/>
<dbReference type="RefSeq" id="WP_134482655.1">
    <property type="nucleotide sequence ID" value="NZ_LR216287.1"/>
</dbReference>
<sequence length="219" mass="23306">MNTGTLFGFVILTGLLTAAMGLAPLTSSSNVFAQTNSTSNQTATNTTMGQTGGDHMMMMRDNYDGKKMMGMDMEHKKYEKINGTLNVMETMYQAIAAKFNVTLADAIATAEQAVGNGSYAMSANGEEKDGFLVYSIILGSPDMKFTKVLVDPGNGEVLQTKEISMMEWMMMMHSQGGHDMGMKGMHGGSSSGGYDKGYGGKGYGSSGHGGWEMNPGSGW</sequence>
<evidence type="ECO:0000313" key="2">
    <source>
        <dbReference type="Proteomes" id="UP000294299"/>
    </source>
</evidence>
<dbReference type="Proteomes" id="UP000294299">
    <property type="component" value="Chromosome NFRAN"/>
</dbReference>
<accession>A0A484I8C3</accession>
<evidence type="ECO:0000313" key="1">
    <source>
        <dbReference type="EMBL" id="VFJ12544.1"/>
    </source>
</evidence>
<dbReference type="KEGG" id="nfn:NFRAN_0223"/>
<name>A0A484I8C3_9ARCH</name>
<dbReference type="GeneID" id="39419792"/>
<organism evidence="1 2">
    <name type="scientific">Candidatus Nitrosocosmicus franklandianus</name>
    <dbReference type="NCBI Taxonomy" id="1798806"/>
    <lineage>
        <taxon>Archaea</taxon>
        <taxon>Nitrososphaerota</taxon>
        <taxon>Nitrososphaeria</taxon>
        <taxon>Nitrososphaerales</taxon>
        <taxon>Nitrososphaeraceae</taxon>
        <taxon>Candidatus Nitrosocosmicus</taxon>
    </lineage>
</organism>